<proteinExistence type="predicted"/>
<dbReference type="PANTHER" id="PTHR10098:SF112">
    <property type="entry name" value="SLR0380 PROTEIN"/>
    <property type="match status" value="1"/>
</dbReference>
<evidence type="ECO:0000259" key="2">
    <source>
        <dbReference type="Pfam" id="PF12770"/>
    </source>
</evidence>
<dbReference type="SMART" id="SM00028">
    <property type="entry name" value="TPR"/>
    <property type="match status" value="3"/>
</dbReference>
<keyword evidence="1" id="KW-0802">TPR repeat</keyword>
<organism evidence="3 4">
    <name type="scientific">Nostoc minutum NIES-26</name>
    <dbReference type="NCBI Taxonomy" id="1844469"/>
    <lineage>
        <taxon>Bacteria</taxon>
        <taxon>Bacillati</taxon>
        <taxon>Cyanobacteriota</taxon>
        <taxon>Cyanophyceae</taxon>
        <taxon>Nostocales</taxon>
        <taxon>Nostocaceae</taxon>
        <taxon>Nostoc</taxon>
    </lineage>
</organism>
<feature type="domain" description="CHAT" evidence="2">
    <location>
        <begin position="531"/>
        <end position="802"/>
    </location>
</feature>
<evidence type="ECO:0000256" key="1">
    <source>
        <dbReference type="PROSITE-ProRule" id="PRU00339"/>
    </source>
</evidence>
<sequence length="804" mass="90993">MSQAQQLTQTGHEQLHRGQASAALQTWEAAYQTYYRLNDSEGMAGSLINQSLALQASGSYLEACRTLIQALKLEDWICENPQLQQLSLDKSQKHLNALLEKEPLMKSQVIGLQNLGDVLRLIGKPEASYFVLQKALLMAGSLRLTSSKLNAQLLLSLGHTERTLYTQAKNIYQLIDEPGAKQEALITAQSKAQSALELYQKVGVEQSGIALQAQLNQVSLLLELEKLLPAEINVNLEAEIQSLQDLIKQLLTTPQQFETLPVIQSIYARLNLAITLIQIDQNIKLRRLIFSQEENPLSTALLLAKNALFSAQEIDNLRAESYSLGTFGDIYLYLGKIPEATHYFERAMGLAQSVQAWDIAYQWQWKLGRLYQLSEKLGKASDAYEAAISSLDQVRGNILSVNPELQFAFKEKVEPVYYEYMELLSSQNRANLEQVTEVHEKLRIAELENFLQCGKVPIFSGKQNQNSQDLPPVIHLIKLGNKVEIILKQSPKNFYSYTVELKVINEDLNNLLKLSQSHYFIETEEVDFLVYSQNLYKWLFAPIKKYLPESGNLIFILDSYFYNLPITMLHDGQKYLNESYSISIASSSRFWQRQSSLSKHSRVLLGGISDVSPSFKAPLVPKNLKPLPEVKTEIENIKRNTASATELLDPEFTSHNFRKKVENGSFQVIHLSTHAQFSSDPEQNFFLTWDKPFNVKEFKFLLKNQYSPIDLLVLSACQTAKGDRRSALGIAGMAAQAGAQSTIATLWLVDADSTAQLMKEFYIGLKNGMFKTEALRQAQLKLMSNPKYFHPYFWSGFVLVGNWL</sequence>
<dbReference type="SUPFAM" id="SSF48452">
    <property type="entry name" value="TPR-like"/>
    <property type="match status" value="2"/>
</dbReference>
<dbReference type="Pfam" id="PF12770">
    <property type="entry name" value="CHAT"/>
    <property type="match status" value="1"/>
</dbReference>
<dbReference type="InterPro" id="IPR024983">
    <property type="entry name" value="CHAT_dom"/>
</dbReference>
<reference evidence="3" key="1">
    <citation type="submission" date="2016-04" db="EMBL/GenBank/DDBJ databases">
        <authorList>
            <person name="Tabuchi Yagui T.R."/>
        </authorList>
    </citation>
    <scope>NUCLEOTIDE SEQUENCE [LARGE SCALE GENOMIC DNA]</scope>
    <source>
        <strain evidence="3">NIES-26</strain>
    </source>
</reference>
<evidence type="ECO:0000313" key="4">
    <source>
        <dbReference type="Proteomes" id="UP000252107"/>
    </source>
</evidence>
<protein>
    <recommendedName>
        <fullName evidence="2">CHAT domain-containing protein</fullName>
    </recommendedName>
</protein>
<dbReference type="Proteomes" id="UP000252107">
    <property type="component" value="Unassembled WGS sequence"/>
</dbReference>
<dbReference type="Gene3D" id="1.25.40.10">
    <property type="entry name" value="Tetratricopeptide repeat domain"/>
    <property type="match status" value="2"/>
</dbReference>
<dbReference type="EMBL" id="LXQD01000346">
    <property type="protein sequence ID" value="RCJ18637.1"/>
    <property type="molecule type" value="Genomic_DNA"/>
</dbReference>
<gene>
    <name evidence="3" type="ORF">A6770_32785</name>
</gene>
<evidence type="ECO:0000313" key="3">
    <source>
        <dbReference type="EMBL" id="RCJ18637.1"/>
    </source>
</evidence>
<dbReference type="PROSITE" id="PS50005">
    <property type="entry name" value="TPR"/>
    <property type="match status" value="1"/>
</dbReference>
<comment type="caution">
    <text evidence="3">The sequence shown here is derived from an EMBL/GenBank/DDBJ whole genome shotgun (WGS) entry which is preliminary data.</text>
</comment>
<name>A0A367Q3A2_9NOSO</name>
<accession>A0A367Q3A2</accession>
<dbReference type="InterPro" id="IPR011990">
    <property type="entry name" value="TPR-like_helical_dom_sf"/>
</dbReference>
<dbReference type="AlphaFoldDB" id="A0A367Q3A2"/>
<feature type="repeat" description="TPR" evidence="1">
    <location>
        <begin position="321"/>
        <end position="354"/>
    </location>
</feature>
<dbReference type="InterPro" id="IPR019734">
    <property type="entry name" value="TPR_rpt"/>
</dbReference>
<dbReference type="PANTHER" id="PTHR10098">
    <property type="entry name" value="RAPSYN-RELATED"/>
    <property type="match status" value="1"/>
</dbReference>
<keyword evidence="4" id="KW-1185">Reference proteome</keyword>